<dbReference type="PANTHER" id="PTHR38654">
    <property type="entry name" value="BUCKY BALL-RELATED"/>
    <property type="match status" value="1"/>
</dbReference>
<comment type="caution">
    <text evidence="2">The sequence shown here is derived from an EMBL/GenBank/DDBJ whole genome shotgun (WGS) entry which is preliminary data.</text>
</comment>
<feature type="compositionally biased region" description="Low complexity" evidence="1">
    <location>
        <begin position="432"/>
        <end position="442"/>
    </location>
</feature>
<evidence type="ECO:0000313" key="2">
    <source>
        <dbReference type="EMBL" id="KAJ8376889.1"/>
    </source>
</evidence>
<dbReference type="OrthoDB" id="9946561at2759"/>
<feature type="region of interest" description="Disordered" evidence="1">
    <location>
        <begin position="56"/>
        <end position="136"/>
    </location>
</feature>
<gene>
    <name evidence="2" type="ORF">SKAU_G00074690</name>
</gene>
<accession>A0A9Q1J9V6</accession>
<dbReference type="InterPro" id="IPR053309">
    <property type="entry name" value="Balbiani_Body_Formation"/>
</dbReference>
<feature type="region of interest" description="Disordered" evidence="1">
    <location>
        <begin position="663"/>
        <end position="734"/>
    </location>
</feature>
<keyword evidence="3" id="KW-1185">Reference proteome</keyword>
<reference evidence="2" key="1">
    <citation type="journal article" date="2023" name="Science">
        <title>Genome structures resolve the early diversification of teleost fishes.</title>
        <authorList>
            <person name="Parey E."/>
            <person name="Louis A."/>
            <person name="Montfort J."/>
            <person name="Bouchez O."/>
            <person name="Roques C."/>
            <person name="Iampietro C."/>
            <person name="Lluch J."/>
            <person name="Castinel A."/>
            <person name="Donnadieu C."/>
            <person name="Desvignes T."/>
            <person name="Floi Bucao C."/>
            <person name="Jouanno E."/>
            <person name="Wen M."/>
            <person name="Mejri S."/>
            <person name="Dirks R."/>
            <person name="Jansen H."/>
            <person name="Henkel C."/>
            <person name="Chen W.J."/>
            <person name="Zahm M."/>
            <person name="Cabau C."/>
            <person name="Klopp C."/>
            <person name="Thompson A.W."/>
            <person name="Robinson-Rechavi M."/>
            <person name="Braasch I."/>
            <person name="Lecointre G."/>
            <person name="Bobe J."/>
            <person name="Postlethwait J.H."/>
            <person name="Berthelot C."/>
            <person name="Roest Crollius H."/>
            <person name="Guiguen Y."/>
        </authorList>
    </citation>
    <scope>NUCLEOTIDE SEQUENCE</scope>
    <source>
        <strain evidence="2">WJC10195</strain>
    </source>
</reference>
<dbReference type="Proteomes" id="UP001152622">
    <property type="component" value="Chromosome 2"/>
</dbReference>
<proteinExistence type="predicted"/>
<organism evidence="2 3">
    <name type="scientific">Synaphobranchus kaupii</name>
    <name type="common">Kaup's arrowtooth eel</name>
    <dbReference type="NCBI Taxonomy" id="118154"/>
    <lineage>
        <taxon>Eukaryota</taxon>
        <taxon>Metazoa</taxon>
        <taxon>Chordata</taxon>
        <taxon>Craniata</taxon>
        <taxon>Vertebrata</taxon>
        <taxon>Euteleostomi</taxon>
        <taxon>Actinopterygii</taxon>
        <taxon>Neopterygii</taxon>
        <taxon>Teleostei</taxon>
        <taxon>Anguilliformes</taxon>
        <taxon>Synaphobranchidae</taxon>
        <taxon>Synaphobranchus</taxon>
    </lineage>
</organism>
<name>A0A9Q1J9V6_SYNKA</name>
<dbReference type="PANTHER" id="PTHR38654:SF1">
    <property type="entry name" value="BUCKY BALL"/>
    <property type="match status" value="1"/>
</dbReference>
<dbReference type="EMBL" id="JAINUF010000002">
    <property type="protein sequence ID" value="KAJ8376889.1"/>
    <property type="molecule type" value="Genomic_DNA"/>
</dbReference>
<evidence type="ECO:0000313" key="3">
    <source>
        <dbReference type="Proteomes" id="UP001152622"/>
    </source>
</evidence>
<feature type="compositionally biased region" description="Polar residues" evidence="1">
    <location>
        <begin position="56"/>
        <end position="67"/>
    </location>
</feature>
<dbReference type="AlphaFoldDB" id="A0A9Q1J9V6"/>
<feature type="compositionally biased region" description="Polar residues" evidence="1">
    <location>
        <begin position="685"/>
        <end position="701"/>
    </location>
</feature>
<protein>
    <submittedName>
        <fullName evidence="2">Uncharacterized protein</fullName>
    </submittedName>
</protein>
<feature type="compositionally biased region" description="Polar residues" evidence="1">
    <location>
        <begin position="96"/>
        <end position="110"/>
    </location>
</feature>
<sequence length="734" mass="81131">MAWLCPRSPPTPTWNRPVYIVPHAQLHLADYRRMVNPHFPPTVAYHARRFRYQQNGAPRETINSEVQTEPPPLSRSGSRESDPCPGSDRLAESDSGRGSSCTNASSSSQIPCCEKPERLDSKAMPPPAPTRAATPKGGYVCQAEEVRIECAGSTSALKIVRSHETTTEVAAAAPDGNLARCDVWSVSSAEGVIPLYRSSVHEGDIVTRDEPFPGAEEQYPDILLMGGSPSRGEDLPPLRECEALTQPLASDPMGEAVTPACGSELLRVAERDHQDGDRAANSVKNVHFKILRLPFEVQYLEDLRKLEESVWSVESLMPYVPSTEWMIQQGLMQPEKIAVEVPTEISTSQLEAIPSLETSQEVAMVPGRSQRESVSSVDSLPPYLPSASWLADFGNVYYYSKLPLSVQERLSIVGTPADQVVSRKKSENKSNIQQAIAAPAAPQRREEKRRRTQKLERGRSALVPSVEGRQNCASCLTKQNVPATHKPTVGLTLKRHKASPHLSPSPGGSPKAQTCPACDCCGEKLARKRPGPDVLGRNAEEDEEMEDEAVENRAHPALLKRQGGEHARVAVEDGRKPVPSKRHTETCSAAQCSKLREQNCFCEDPQRGPARDMQRWSHSDTAKESGDIFAPAVPAVEKFRTGEQRCLAQKLQTEKSWRGTMAVHDKESCGNGSKLRNTNKPKRVSGQTQERQHCKISNKTVTLRPENPDFVEPNEGYYTRSNWTKGTHRRDTRY</sequence>
<feature type="region of interest" description="Disordered" evidence="1">
    <location>
        <begin position="423"/>
        <end position="463"/>
    </location>
</feature>
<evidence type="ECO:0000256" key="1">
    <source>
        <dbReference type="SAM" id="MobiDB-lite"/>
    </source>
</evidence>